<sequence length="120" mass="13665">MRISLVALSALFLASAAFAASEDELMASRYGNTLVIKDTLGTSRVYYNKDHTFLAASWLGDVKGEWRLENGKMCLYAKDYPMLYRLKYKIPECDDISVKKVGDSWDENGRHYELVQGIQK</sequence>
<feature type="signal peptide" evidence="1">
    <location>
        <begin position="1"/>
        <end position="19"/>
    </location>
</feature>
<dbReference type="RefSeq" id="WP_166933385.1">
    <property type="nucleotide sequence ID" value="NZ_BAAADD010000003.1"/>
</dbReference>
<evidence type="ECO:0000256" key="1">
    <source>
        <dbReference type="SAM" id="SignalP"/>
    </source>
</evidence>
<keyword evidence="3" id="KW-1185">Reference proteome</keyword>
<protein>
    <submittedName>
        <fullName evidence="2">Uncharacterized protein</fullName>
    </submittedName>
</protein>
<accession>A0ABN1EG28</accession>
<name>A0ABN1EG28_9PROT</name>
<dbReference type="EMBL" id="BAAADD010000003">
    <property type="protein sequence ID" value="GAA0565847.1"/>
    <property type="molecule type" value="Genomic_DNA"/>
</dbReference>
<reference evidence="2 3" key="1">
    <citation type="journal article" date="2019" name="Int. J. Syst. Evol. Microbiol.">
        <title>The Global Catalogue of Microorganisms (GCM) 10K type strain sequencing project: providing services to taxonomists for standard genome sequencing and annotation.</title>
        <authorList>
            <consortium name="The Broad Institute Genomics Platform"/>
            <consortium name="The Broad Institute Genome Sequencing Center for Infectious Disease"/>
            <person name="Wu L."/>
            <person name="Ma J."/>
        </authorList>
    </citation>
    <scope>NUCLEOTIDE SEQUENCE [LARGE SCALE GENOMIC DNA]</scope>
    <source>
        <strain evidence="2 3">JCM 15089</strain>
    </source>
</reference>
<keyword evidence="1" id="KW-0732">Signal</keyword>
<comment type="caution">
    <text evidence="2">The sequence shown here is derived from an EMBL/GenBank/DDBJ whole genome shotgun (WGS) entry which is preliminary data.</text>
</comment>
<evidence type="ECO:0000313" key="3">
    <source>
        <dbReference type="Proteomes" id="UP001499951"/>
    </source>
</evidence>
<dbReference type="Proteomes" id="UP001499951">
    <property type="component" value="Unassembled WGS sequence"/>
</dbReference>
<organism evidence="2 3">
    <name type="scientific">Rhizomicrobium electricum</name>
    <dbReference type="NCBI Taxonomy" id="480070"/>
    <lineage>
        <taxon>Bacteria</taxon>
        <taxon>Pseudomonadati</taxon>
        <taxon>Pseudomonadota</taxon>
        <taxon>Alphaproteobacteria</taxon>
        <taxon>Micropepsales</taxon>
        <taxon>Micropepsaceae</taxon>
        <taxon>Rhizomicrobium</taxon>
    </lineage>
</organism>
<evidence type="ECO:0000313" key="2">
    <source>
        <dbReference type="EMBL" id="GAA0565847.1"/>
    </source>
</evidence>
<proteinExistence type="predicted"/>
<gene>
    <name evidence="2" type="ORF">GCM10008942_12780</name>
</gene>
<feature type="chain" id="PRO_5047198612" evidence="1">
    <location>
        <begin position="20"/>
        <end position="120"/>
    </location>
</feature>